<comment type="caution">
    <text evidence="1">The sequence shown here is derived from an EMBL/GenBank/DDBJ whole genome shotgun (WGS) entry which is preliminary data.</text>
</comment>
<proteinExistence type="predicted"/>
<protein>
    <recommendedName>
        <fullName evidence="2">Integrase</fullName>
    </recommendedName>
</protein>
<gene>
    <name evidence="1" type="ORF">S01H1_43886</name>
</gene>
<reference evidence="1" key="1">
    <citation type="journal article" date="2014" name="Front. Microbiol.">
        <title>High frequency of phylogenetically diverse reductive dehalogenase-homologous genes in deep subseafloor sedimentary metagenomes.</title>
        <authorList>
            <person name="Kawai M."/>
            <person name="Futagami T."/>
            <person name="Toyoda A."/>
            <person name="Takaki Y."/>
            <person name="Nishi S."/>
            <person name="Hori S."/>
            <person name="Arai W."/>
            <person name="Tsubouchi T."/>
            <person name="Morono Y."/>
            <person name="Uchiyama I."/>
            <person name="Ito T."/>
            <person name="Fujiyama A."/>
            <person name="Inagaki F."/>
            <person name="Takami H."/>
        </authorList>
    </citation>
    <scope>NUCLEOTIDE SEQUENCE</scope>
    <source>
        <strain evidence="1">Expedition CK06-06</strain>
    </source>
</reference>
<name>X0VR54_9ZZZZ</name>
<accession>X0VR54</accession>
<evidence type="ECO:0008006" key="2">
    <source>
        <dbReference type="Google" id="ProtNLM"/>
    </source>
</evidence>
<dbReference type="AlphaFoldDB" id="X0VR54"/>
<sequence length="92" mass="11065">MGIFQSIVVFLRAFILGRAAAAFENLALRQQVAVFKQSVKRPRLRPRDRVFWVVLSRLWPNWRSALAIVQPETVIKWHRKGFKLYWRWKSRD</sequence>
<evidence type="ECO:0000313" key="1">
    <source>
        <dbReference type="EMBL" id="GAG03016.1"/>
    </source>
</evidence>
<dbReference type="EMBL" id="BARS01027970">
    <property type="protein sequence ID" value="GAG03016.1"/>
    <property type="molecule type" value="Genomic_DNA"/>
</dbReference>
<organism evidence="1">
    <name type="scientific">marine sediment metagenome</name>
    <dbReference type="NCBI Taxonomy" id="412755"/>
    <lineage>
        <taxon>unclassified sequences</taxon>
        <taxon>metagenomes</taxon>
        <taxon>ecological metagenomes</taxon>
    </lineage>
</organism>